<evidence type="ECO:0000313" key="3">
    <source>
        <dbReference type="Proteomes" id="UP000291084"/>
    </source>
</evidence>
<organism evidence="2 3">
    <name type="scientific">Vigna angularis var. angularis</name>
    <dbReference type="NCBI Taxonomy" id="157739"/>
    <lineage>
        <taxon>Eukaryota</taxon>
        <taxon>Viridiplantae</taxon>
        <taxon>Streptophyta</taxon>
        <taxon>Embryophyta</taxon>
        <taxon>Tracheophyta</taxon>
        <taxon>Spermatophyta</taxon>
        <taxon>Magnoliopsida</taxon>
        <taxon>eudicotyledons</taxon>
        <taxon>Gunneridae</taxon>
        <taxon>Pentapetalae</taxon>
        <taxon>rosids</taxon>
        <taxon>fabids</taxon>
        <taxon>Fabales</taxon>
        <taxon>Fabaceae</taxon>
        <taxon>Papilionoideae</taxon>
        <taxon>50 kb inversion clade</taxon>
        <taxon>NPAAA clade</taxon>
        <taxon>indigoferoid/millettioid clade</taxon>
        <taxon>Phaseoleae</taxon>
        <taxon>Vigna</taxon>
    </lineage>
</organism>
<feature type="transmembrane region" description="Helical" evidence="1">
    <location>
        <begin position="40"/>
        <end position="61"/>
    </location>
</feature>
<gene>
    <name evidence="2" type="primary">Vigan.07G229500</name>
    <name evidence="2" type="ORF">VIGAN_07229500</name>
</gene>
<proteinExistence type="predicted"/>
<protein>
    <submittedName>
        <fullName evidence="2">Uncharacterized protein</fullName>
    </submittedName>
</protein>
<reference evidence="2 3" key="1">
    <citation type="journal article" date="2015" name="Sci. Rep.">
        <title>The power of single molecule real-time sequencing technology in the de novo assembly of a eukaryotic genome.</title>
        <authorList>
            <person name="Sakai H."/>
            <person name="Naito K."/>
            <person name="Ogiso-Tanaka E."/>
            <person name="Takahashi Y."/>
            <person name="Iseki K."/>
            <person name="Muto C."/>
            <person name="Satou K."/>
            <person name="Teruya K."/>
            <person name="Shiroma A."/>
            <person name="Shimoji M."/>
            <person name="Hirano T."/>
            <person name="Itoh T."/>
            <person name="Kaga A."/>
            <person name="Tomooka N."/>
        </authorList>
    </citation>
    <scope>NUCLEOTIDE SEQUENCE [LARGE SCALE GENOMIC DNA]</scope>
    <source>
        <strain evidence="3">cv. Shumari</strain>
    </source>
</reference>
<dbReference type="EMBL" id="AP015040">
    <property type="protein sequence ID" value="BAT93348.1"/>
    <property type="molecule type" value="Genomic_DNA"/>
</dbReference>
<keyword evidence="3" id="KW-1185">Reference proteome</keyword>
<accession>A0A0S3SKG2</accession>
<dbReference type="AlphaFoldDB" id="A0A0S3SKG2"/>
<dbReference type="Proteomes" id="UP000291084">
    <property type="component" value="Chromosome 7"/>
</dbReference>
<keyword evidence="1" id="KW-1133">Transmembrane helix</keyword>
<keyword evidence="1" id="KW-0472">Membrane</keyword>
<name>A0A0S3SKG2_PHAAN</name>
<evidence type="ECO:0000313" key="2">
    <source>
        <dbReference type="EMBL" id="BAT93348.1"/>
    </source>
</evidence>
<sequence length="84" mass="9620">MNEDENESCMEFLRDMELVQRNLVVVSSPKLAKKVLQMQGVAFGLLVLLLTMGSVVVMMTMRLWKVDESFAKTCNKRQKPRIQG</sequence>
<keyword evidence="1" id="KW-0812">Transmembrane</keyword>
<evidence type="ECO:0000256" key="1">
    <source>
        <dbReference type="SAM" id="Phobius"/>
    </source>
</evidence>